<evidence type="ECO:0000313" key="4">
    <source>
        <dbReference type="Proteomes" id="UP000637299"/>
    </source>
</evidence>
<name>A0ABR8Z979_9FLAO</name>
<keyword evidence="2" id="KW-0732">Signal</keyword>
<dbReference type="RefSeq" id="WP_191735537.1">
    <property type="nucleotide sequence ID" value="NZ_JACYFS010000001.1"/>
</dbReference>
<dbReference type="EMBL" id="JACYFS010000001">
    <property type="protein sequence ID" value="MBD8081829.1"/>
    <property type="molecule type" value="Genomic_DNA"/>
</dbReference>
<feature type="signal peptide" evidence="2">
    <location>
        <begin position="1"/>
        <end position="19"/>
    </location>
</feature>
<dbReference type="Proteomes" id="UP000637299">
    <property type="component" value="Unassembled WGS sequence"/>
</dbReference>
<keyword evidence="1" id="KW-0472">Membrane</keyword>
<feature type="chain" id="PRO_5046974226" evidence="2">
    <location>
        <begin position="20"/>
        <end position="296"/>
    </location>
</feature>
<feature type="transmembrane region" description="Helical" evidence="1">
    <location>
        <begin position="270"/>
        <end position="289"/>
    </location>
</feature>
<reference evidence="3 4" key="1">
    <citation type="submission" date="2020-09" db="EMBL/GenBank/DDBJ databases">
        <title>Genome seq and assembly of Chryseobacterium sp.</title>
        <authorList>
            <person name="Chhetri G."/>
        </authorList>
    </citation>
    <scope>NUCLEOTIDE SEQUENCE [LARGE SCALE GENOMIC DNA]</scope>
    <source>
        <strain evidence="3 4">GCR10</strain>
    </source>
</reference>
<keyword evidence="4" id="KW-1185">Reference proteome</keyword>
<comment type="caution">
    <text evidence="3">The sequence shown here is derived from an EMBL/GenBank/DDBJ whole genome shotgun (WGS) entry which is preliminary data.</text>
</comment>
<accession>A0ABR8Z979</accession>
<evidence type="ECO:0000313" key="3">
    <source>
        <dbReference type="EMBL" id="MBD8081829.1"/>
    </source>
</evidence>
<protein>
    <submittedName>
        <fullName evidence="3">Uncharacterized protein</fullName>
    </submittedName>
</protein>
<sequence length="296" mass="33248">MKKLLLLLIILTFNFSVQDECSFSGINVWPTQQNIAPNSIFVIEGYADSQELIIQLNKKNKIYLKGNSERVPIKVLRILKGQYGLTQAILQPERELQTGKTYELQIDGLGEFEKQDYTVAKWTVSSKKDLDKPVWDCLPSYKNRTFRALGCGPERFINFCGILKDNSPTLIYAKVFNRTNKTQSDYFLTVEGQNISIGHDMCSGAFAFHEDTEYEVQFGLMDASGNENMELTEPVKFTGPTEKDESDSEPVCNCTTKSAVSAKADSKSNLLIYSILGGVIAAIGIIIYLKQKRAVY</sequence>
<keyword evidence="1" id="KW-0812">Transmembrane</keyword>
<evidence type="ECO:0000256" key="1">
    <source>
        <dbReference type="SAM" id="Phobius"/>
    </source>
</evidence>
<organism evidence="3 4">
    <name type="scientific">Chryseobacterium caseinilyticum</name>
    <dbReference type="NCBI Taxonomy" id="2771428"/>
    <lineage>
        <taxon>Bacteria</taxon>
        <taxon>Pseudomonadati</taxon>
        <taxon>Bacteroidota</taxon>
        <taxon>Flavobacteriia</taxon>
        <taxon>Flavobacteriales</taxon>
        <taxon>Weeksellaceae</taxon>
        <taxon>Chryseobacterium group</taxon>
        <taxon>Chryseobacterium</taxon>
    </lineage>
</organism>
<keyword evidence="1" id="KW-1133">Transmembrane helix</keyword>
<evidence type="ECO:0000256" key="2">
    <source>
        <dbReference type="SAM" id="SignalP"/>
    </source>
</evidence>
<proteinExistence type="predicted"/>
<gene>
    <name evidence="3" type="ORF">IC610_05240</name>
</gene>